<keyword evidence="1" id="KW-0812">Transmembrane</keyword>
<dbReference type="InterPro" id="IPR039708">
    <property type="entry name" value="MT1774/Rv1733c-like"/>
</dbReference>
<dbReference type="PANTHER" id="PTHR42305">
    <property type="entry name" value="MEMBRANE PROTEIN RV1733C-RELATED"/>
    <property type="match status" value="1"/>
</dbReference>
<reference evidence="2 3" key="1">
    <citation type="journal article" date="2019" name="Int. J. Syst. Evol. Microbiol.">
        <title>The Global Catalogue of Microorganisms (GCM) 10K type strain sequencing project: providing services to taxonomists for standard genome sequencing and annotation.</title>
        <authorList>
            <consortium name="The Broad Institute Genomics Platform"/>
            <consortium name="The Broad Institute Genome Sequencing Center for Infectious Disease"/>
            <person name="Wu L."/>
            <person name="Ma J."/>
        </authorList>
    </citation>
    <scope>NUCLEOTIDE SEQUENCE [LARGE SCALE GENOMIC DNA]</scope>
    <source>
        <strain evidence="2 3">JCM 14718</strain>
    </source>
</reference>
<gene>
    <name evidence="2" type="ORF">GCM10009765_52700</name>
</gene>
<feature type="transmembrane region" description="Helical" evidence="1">
    <location>
        <begin position="128"/>
        <end position="154"/>
    </location>
</feature>
<dbReference type="Proteomes" id="UP001500618">
    <property type="component" value="Unassembled WGS sequence"/>
</dbReference>
<keyword evidence="1" id="KW-0472">Membrane</keyword>
<proteinExistence type="predicted"/>
<dbReference type="PANTHER" id="PTHR42305:SF1">
    <property type="entry name" value="MEMBRANE PROTEIN RV1733C-RELATED"/>
    <property type="match status" value="1"/>
</dbReference>
<evidence type="ECO:0000256" key="1">
    <source>
        <dbReference type="SAM" id="Phobius"/>
    </source>
</evidence>
<organism evidence="2 3">
    <name type="scientific">Fodinicola feengrottensis</name>
    <dbReference type="NCBI Taxonomy" id="435914"/>
    <lineage>
        <taxon>Bacteria</taxon>
        <taxon>Bacillati</taxon>
        <taxon>Actinomycetota</taxon>
        <taxon>Actinomycetes</taxon>
        <taxon>Mycobacteriales</taxon>
        <taxon>Fodinicola</taxon>
    </lineage>
</organism>
<keyword evidence="1" id="KW-1133">Transmembrane helix</keyword>
<accession>A0ABN2I143</accession>
<protein>
    <submittedName>
        <fullName evidence="2">Uncharacterized protein</fullName>
    </submittedName>
</protein>
<dbReference type="EMBL" id="BAAANY010000020">
    <property type="protein sequence ID" value="GAA1696826.1"/>
    <property type="molecule type" value="Genomic_DNA"/>
</dbReference>
<sequence>MRRHSDWIESVVLRVGLVATVVVIALAPSIGTDTYTREMRQVATQTASRHQIFAVALGNAATQPPSGAEPSGIAPPPVRVPGSWRTADGRTHRGSIEVDSGTLAGARVPIWVDQTGQQVPAPETESSAMIGAVVAAGGVVAFTILVFVALYWLVRWPLDRLRMASWEREWRRTASDWAPGRTPPADDTSV</sequence>
<name>A0ABN2I143_9ACTN</name>
<evidence type="ECO:0000313" key="2">
    <source>
        <dbReference type="EMBL" id="GAA1696826.1"/>
    </source>
</evidence>
<evidence type="ECO:0000313" key="3">
    <source>
        <dbReference type="Proteomes" id="UP001500618"/>
    </source>
</evidence>
<comment type="caution">
    <text evidence="2">The sequence shown here is derived from an EMBL/GenBank/DDBJ whole genome shotgun (WGS) entry which is preliminary data.</text>
</comment>
<feature type="transmembrane region" description="Helical" evidence="1">
    <location>
        <begin position="12"/>
        <end position="30"/>
    </location>
</feature>
<keyword evidence="3" id="KW-1185">Reference proteome</keyword>